<dbReference type="InterPro" id="IPR000073">
    <property type="entry name" value="AB_hydrolase_1"/>
</dbReference>
<dbReference type="OrthoDB" id="59888at2"/>
<dbReference type="PANTHER" id="PTHR43798">
    <property type="entry name" value="MONOACYLGLYCEROL LIPASE"/>
    <property type="match status" value="1"/>
</dbReference>
<reference evidence="2 3" key="1">
    <citation type="submission" date="2018-10" db="EMBL/GenBank/DDBJ databases">
        <title>Phylogenomics of Brevibacillus.</title>
        <authorList>
            <person name="Dunlap C."/>
        </authorList>
    </citation>
    <scope>NUCLEOTIDE SEQUENCE [LARGE SCALE GENOMIC DNA]</scope>
    <source>
        <strain evidence="2 3">JCM 15716</strain>
    </source>
</reference>
<sequence>MKTSKGTIQYTTSGTGKPPIVLINGGSGPIEGWMHILPVISESSSVFAYNRFGVTGSDQPKEPQDGLTIVETLREALSIAGFEPPYVLVGHSLGGLYANLYARLYPKEVEGIVFLEASHPKDIHLDQYQGSFVKAINKLFSMFDSLNPHKKFYEVNFVKSTVAHIEKIASFPAVPVFVITGGKENRMMPEEARLKRMDNQLDLLSLSTTSTHIIAEKSGHFPQLTEPNVVIAAIQACLEQIHEGKKQA</sequence>
<dbReference type="InterPro" id="IPR050266">
    <property type="entry name" value="AB_hydrolase_sf"/>
</dbReference>
<dbReference type="GO" id="GO:0016787">
    <property type="term" value="F:hydrolase activity"/>
    <property type="evidence" value="ECO:0007669"/>
    <property type="project" value="UniProtKB-KW"/>
</dbReference>
<protein>
    <submittedName>
        <fullName evidence="2">Alpha/beta hydrolase</fullName>
    </submittedName>
</protein>
<dbReference type="Pfam" id="PF00561">
    <property type="entry name" value="Abhydrolase_1"/>
    <property type="match status" value="1"/>
</dbReference>
<feature type="domain" description="AB hydrolase-1" evidence="1">
    <location>
        <begin position="18"/>
        <end position="133"/>
    </location>
</feature>
<evidence type="ECO:0000313" key="2">
    <source>
        <dbReference type="EMBL" id="RNB87486.1"/>
    </source>
</evidence>
<keyword evidence="3" id="KW-1185">Reference proteome</keyword>
<dbReference type="InterPro" id="IPR029058">
    <property type="entry name" value="AB_hydrolase_fold"/>
</dbReference>
<evidence type="ECO:0000259" key="1">
    <source>
        <dbReference type="Pfam" id="PF00561"/>
    </source>
</evidence>
<evidence type="ECO:0000313" key="3">
    <source>
        <dbReference type="Proteomes" id="UP000271031"/>
    </source>
</evidence>
<dbReference type="EMBL" id="RHHQ01000012">
    <property type="protein sequence ID" value="RNB87486.1"/>
    <property type="molecule type" value="Genomic_DNA"/>
</dbReference>
<dbReference type="AlphaFoldDB" id="A0A3M8DHJ5"/>
<dbReference type="SUPFAM" id="SSF53474">
    <property type="entry name" value="alpha/beta-Hydrolases"/>
    <property type="match status" value="1"/>
</dbReference>
<dbReference type="Gene3D" id="3.40.50.1820">
    <property type="entry name" value="alpha/beta hydrolase"/>
    <property type="match status" value="1"/>
</dbReference>
<comment type="caution">
    <text evidence="2">The sequence shown here is derived from an EMBL/GenBank/DDBJ whole genome shotgun (WGS) entry which is preliminary data.</text>
</comment>
<proteinExistence type="predicted"/>
<keyword evidence="2" id="KW-0378">Hydrolase</keyword>
<dbReference type="Proteomes" id="UP000271031">
    <property type="component" value="Unassembled WGS sequence"/>
</dbReference>
<name>A0A3M8DHJ5_9BACL</name>
<organism evidence="2 3">
    <name type="scientific">Brevibacillus fluminis</name>
    <dbReference type="NCBI Taxonomy" id="511487"/>
    <lineage>
        <taxon>Bacteria</taxon>
        <taxon>Bacillati</taxon>
        <taxon>Bacillota</taxon>
        <taxon>Bacilli</taxon>
        <taxon>Bacillales</taxon>
        <taxon>Paenibacillaceae</taxon>
        <taxon>Brevibacillus</taxon>
    </lineage>
</organism>
<accession>A0A3M8DHJ5</accession>
<gene>
    <name evidence="2" type="ORF">EDM56_14980</name>
</gene>